<dbReference type="GO" id="GO:0006772">
    <property type="term" value="P:thiamine metabolic process"/>
    <property type="evidence" value="ECO:0007669"/>
    <property type="project" value="InterPro"/>
</dbReference>
<dbReference type="PANTHER" id="PTHR43198">
    <property type="entry name" value="BIFUNCTIONAL TH2 PROTEIN"/>
    <property type="match status" value="1"/>
</dbReference>
<dbReference type="Gene3D" id="1.20.910.10">
    <property type="entry name" value="Heme oxygenase-like"/>
    <property type="match status" value="1"/>
</dbReference>
<dbReference type="GO" id="GO:0005829">
    <property type="term" value="C:cytosol"/>
    <property type="evidence" value="ECO:0007669"/>
    <property type="project" value="TreeGrafter"/>
</dbReference>
<reference evidence="3 4" key="1">
    <citation type="submission" date="2017-12" db="EMBL/GenBank/DDBJ databases">
        <title>Phylogenetic diversity of female urinary microbiome.</title>
        <authorList>
            <person name="Thomas-White K."/>
            <person name="Wolfe A.J."/>
        </authorList>
    </citation>
    <scope>NUCLEOTIDE SEQUENCE [LARGE SCALE GENOMIC DNA]</scope>
    <source>
        <strain evidence="3 4">UMB0064</strain>
    </source>
</reference>
<evidence type="ECO:0000313" key="3">
    <source>
        <dbReference type="EMBL" id="PKZ15319.1"/>
    </source>
</evidence>
<sequence>MNATERLLADSKDIWDQYYTHPFILGLQNGDLDPDKFRFYILQDYLYLEEYAKVFAVGVAKAKSHELMQTFSGILTAITHVEMNLHNGYMGKFNVKPDELGNSARSLDNLSYTSYMLRVAYEAGEVEILAAILSCAISYEYIANNIVKNNPKATEHELYGEWVSCYSGEEYAANNRSLTETFNRLAVDYSDKQMAELSEIFRRCSQYELDFWEMGWNKAMA</sequence>
<dbReference type="InterPro" id="IPR050967">
    <property type="entry name" value="Thiamine_Salvage_TenA"/>
</dbReference>
<dbReference type="SUPFAM" id="SSF48613">
    <property type="entry name" value="Heme oxygenase-like"/>
    <property type="match status" value="1"/>
</dbReference>
<dbReference type="Pfam" id="PF03070">
    <property type="entry name" value="TENA_THI-4"/>
    <property type="match status" value="1"/>
</dbReference>
<dbReference type="InterPro" id="IPR027574">
    <property type="entry name" value="Thiaminase_II"/>
</dbReference>
<comment type="pathway">
    <text evidence="1">Cofactor biosynthesis; thiamine diphosphate biosynthesis.</text>
</comment>
<dbReference type="GO" id="GO:0009229">
    <property type="term" value="P:thiamine diphosphate biosynthetic process"/>
    <property type="evidence" value="ECO:0007669"/>
    <property type="project" value="UniProtKB-UniPathway"/>
</dbReference>
<evidence type="ECO:0000313" key="4">
    <source>
        <dbReference type="Proteomes" id="UP000242263"/>
    </source>
</evidence>
<organism evidence="3 4">
    <name type="scientific">Alloscardovia omnicolens</name>
    <dbReference type="NCBI Taxonomy" id="419015"/>
    <lineage>
        <taxon>Bacteria</taxon>
        <taxon>Bacillati</taxon>
        <taxon>Actinomycetota</taxon>
        <taxon>Actinomycetes</taxon>
        <taxon>Bifidobacteriales</taxon>
        <taxon>Bifidobacteriaceae</taxon>
        <taxon>Alloscardovia</taxon>
    </lineage>
</organism>
<proteinExistence type="predicted"/>
<dbReference type="RefSeq" id="WP_101541293.1">
    <property type="nucleotide sequence ID" value="NZ_PKGU01000002.1"/>
</dbReference>
<evidence type="ECO:0000256" key="1">
    <source>
        <dbReference type="ARBA" id="ARBA00004948"/>
    </source>
</evidence>
<dbReference type="UniPathway" id="UPA00060"/>
<dbReference type="PANTHER" id="PTHR43198:SF2">
    <property type="entry name" value="SI:CH1073-67J19.1-RELATED"/>
    <property type="match status" value="1"/>
</dbReference>
<gene>
    <name evidence="3" type="primary">tenA</name>
    <name evidence="3" type="ORF">CYJ32_02765</name>
</gene>
<name>A0A2I1M5C9_9BIFI</name>
<dbReference type="AlphaFoldDB" id="A0A2I1M5C9"/>
<dbReference type="Proteomes" id="UP000242263">
    <property type="component" value="Unassembled WGS sequence"/>
</dbReference>
<dbReference type="CDD" id="cd19361">
    <property type="entry name" value="TenA_C_HP1287-like"/>
    <property type="match status" value="1"/>
</dbReference>
<feature type="domain" description="Thiaminase-2/PQQC" evidence="2">
    <location>
        <begin position="11"/>
        <end position="217"/>
    </location>
</feature>
<comment type="caution">
    <text evidence="3">The sequence shown here is derived from an EMBL/GenBank/DDBJ whole genome shotgun (WGS) entry which is preliminary data.</text>
</comment>
<protein>
    <submittedName>
        <fullName evidence="3">Thiaminase II</fullName>
    </submittedName>
</protein>
<dbReference type="EMBL" id="PKGU01000002">
    <property type="protein sequence ID" value="PKZ15319.1"/>
    <property type="molecule type" value="Genomic_DNA"/>
</dbReference>
<dbReference type="InterPro" id="IPR016084">
    <property type="entry name" value="Haem_Oase-like_multi-hlx"/>
</dbReference>
<dbReference type="NCBIfam" id="TIGR04306">
    <property type="entry name" value="salvage_TenA"/>
    <property type="match status" value="1"/>
</dbReference>
<dbReference type="InterPro" id="IPR004305">
    <property type="entry name" value="Thiaminase-2/PQQC"/>
</dbReference>
<dbReference type="GO" id="GO:0050334">
    <property type="term" value="F:thiaminase activity"/>
    <property type="evidence" value="ECO:0007669"/>
    <property type="project" value="InterPro"/>
</dbReference>
<evidence type="ECO:0000259" key="2">
    <source>
        <dbReference type="Pfam" id="PF03070"/>
    </source>
</evidence>
<accession>A0A2I1M5C9</accession>